<organism evidence="1 2">
    <name type="scientific">Solanum verrucosum</name>
    <dbReference type="NCBI Taxonomy" id="315347"/>
    <lineage>
        <taxon>Eukaryota</taxon>
        <taxon>Viridiplantae</taxon>
        <taxon>Streptophyta</taxon>
        <taxon>Embryophyta</taxon>
        <taxon>Tracheophyta</taxon>
        <taxon>Spermatophyta</taxon>
        <taxon>Magnoliopsida</taxon>
        <taxon>eudicotyledons</taxon>
        <taxon>Gunneridae</taxon>
        <taxon>Pentapetalae</taxon>
        <taxon>asterids</taxon>
        <taxon>lamiids</taxon>
        <taxon>Solanales</taxon>
        <taxon>Solanaceae</taxon>
        <taxon>Solanoideae</taxon>
        <taxon>Solaneae</taxon>
        <taxon>Solanum</taxon>
    </lineage>
</organism>
<reference evidence="1" key="1">
    <citation type="submission" date="2023-08" db="EMBL/GenBank/DDBJ databases">
        <title>A de novo genome assembly of Solanum verrucosum Schlechtendal, a Mexican diploid species geographically isolated from the other diploid A-genome species in potato relatives.</title>
        <authorList>
            <person name="Hosaka K."/>
        </authorList>
    </citation>
    <scope>NUCLEOTIDE SEQUENCE</scope>
    <source>
        <tissue evidence="1">Young leaves</tissue>
    </source>
</reference>
<accession>A0AAF0UD04</accession>
<gene>
    <name evidence="1" type="ORF">MTR67_036954</name>
</gene>
<evidence type="ECO:0000313" key="1">
    <source>
        <dbReference type="EMBL" id="WMV43569.1"/>
    </source>
</evidence>
<sequence length="36" mass="4555">MYLQIDQIHQLLITRRCNRRRFLVLKTFHQNLRINC</sequence>
<keyword evidence="2" id="KW-1185">Reference proteome</keyword>
<protein>
    <submittedName>
        <fullName evidence="1">Uncharacterized protein</fullName>
    </submittedName>
</protein>
<evidence type="ECO:0000313" key="2">
    <source>
        <dbReference type="Proteomes" id="UP001234989"/>
    </source>
</evidence>
<dbReference type="Proteomes" id="UP001234989">
    <property type="component" value="Chromosome 8"/>
</dbReference>
<dbReference type="EMBL" id="CP133619">
    <property type="protein sequence ID" value="WMV43569.1"/>
    <property type="molecule type" value="Genomic_DNA"/>
</dbReference>
<dbReference type="AlphaFoldDB" id="A0AAF0UD04"/>
<proteinExistence type="predicted"/>
<name>A0AAF0UD04_SOLVR</name>